<evidence type="ECO:0000256" key="4">
    <source>
        <dbReference type="ARBA" id="ARBA00023014"/>
    </source>
</evidence>
<evidence type="ECO:0000256" key="1">
    <source>
        <dbReference type="ARBA" id="ARBA00022485"/>
    </source>
</evidence>
<comment type="caution">
    <text evidence="6">The sequence shown here is derived from an EMBL/GenBank/DDBJ whole genome shotgun (WGS) entry which is preliminary data.</text>
</comment>
<keyword evidence="7" id="KW-1185">Reference proteome</keyword>
<gene>
    <name evidence="6" type="ORF">J3R75_001122</name>
</gene>
<dbReference type="SUPFAM" id="SSF54862">
    <property type="entry name" value="4Fe-4S ferredoxins"/>
    <property type="match status" value="1"/>
</dbReference>
<dbReference type="PANTHER" id="PTHR43687">
    <property type="entry name" value="ADENYLYLSULFATE REDUCTASE, BETA SUBUNIT"/>
    <property type="match status" value="1"/>
</dbReference>
<evidence type="ECO:0000313" key="7">
    <source>
        <dbReference type="Proteomes" id="UP001238163"/>
    </source>
</evidence>
<dbReference type="PANTHER" id="PTHR43687:SF1">
    <property type="entry name" value="FERREDOXIN III"/>
    <property type="match status" value="1"/>
</dbReference>
<evidence type="ECO:0000259" key="5">
    <source>
        <dbReference type="PROSITE" id="PS51379"/>
    </source>
</evidence>
<dbReference type="RefSeq" id="WP_307260357.1">
    <property type="nucleotide sequence ID" value="NZ_JAUSVL010000001.1"/>
</dbReference>
<dbReference type="Proteomes" id="UP001238163">
    <property type="component" value="Unassembled WGS sequence"/>
</dbReference>
<evidence type="ECO:0000256" key="2">
    <source>
        <dbReference type="ARBA" id="ARBA00022723"/>
    </source>
</evidence>
<dbReference type="AlphaFoldDB" id="A0AAE4AN35"/>
<dbReference type="PROSITE" id="PS00198">
    <property type="entry name" value="4FE4S_FER_1"/>
    <property type="match status" value="1"/>
</dbReference>
<dbReference type="Pfam" id="PF04015">
    <property type="entry name" value="DUF362"/>
    <property type="match status" value="1"/>
</dbReference>
<dbReference type="GO" id="GO:0046872">
    <property type="term" value="F:metal ion binding"/>
    <property type="evidence" value="ECO:0007669"/>
    <property type="project" value="UniProtKB-KW"/>
</dbReference>
<keyword evidence="4" id="KW-0411">Iron-sulfur</keyword>
<feature type="domain" description="4Fe-4S ferredoxin-type" evidence="5">
    <location>
        <begin position="183"/>
        <end position="212"/>
    </location>
</feature>
<dbReference type="InterPro" id="IPR050572">
    <property type="entry name" value="Fe-S_Ferredoxin"/>
</dbReference>
<organism evidence="6 7">
    <name type="scientific">Oligosphaera ethanolica</name>
    <dbReference type="NCBI Taxonomy" id="760260"/>
    <lineage>
        <taxon>Bacteria</taxon>
        <taxon>Pseudomonadati</taxon>
        <taxon>Lentisphaerota</taxon>
        <taxon>Oligosphaeria</taxon>
        <taxon>Oligosphaerales</taxon>
        <taxon>Oligosphaeraceae</taxon>
        <taxon>Oligosphaera</taxon>
    </lineage>
</organism>
<dbReference type="EMBL" id="JAUSVL010000001">
    <property type="protein sequence ID" value="MDQ0289015.1"/>
    <property type="molecule type" value="Genomic_DNA"/>
</dbReference>
<dbReference type="Gene3D" id="3.30.70.20">
    <property type="match status" value="1"/>
</dbReference>
<sequence>MKKTADIFFTAYGSQNLEPQNSIGAKWERLLAALPLANIATQRRVAVKMHLGGGYGFSTVHPYLVRKLVQALYGAGAGEVFVCDSPSAVRHAAERGYTTETIGCQIVPVAGTADKYFYSRKITPPYLSLEEIELAGEIVDADAMVDFAHIKGHGCCGFGGASKNLSMGAVVGSTRRKLHALEGGLDWDAALCSHCGKCAKHCPNHALTFADDGNFCVDYHACKFCQHCILICPQKAITMSGNGYQAFQEGMARASAEILKTFAAGRTLFISLLQNITVFCDCWGMTTPSLVPDIGIIAGTDIVAIEKAALDLIRSEHFIPGSLPPGMSLNGEGHLFEQIHGKNPYVIVDALEALGCGTQKYRLKEIS</sequence>
<dbReference type="InterPro" id="IPR017900">
    <property type="entry name" value="4Fe4S_Fe_S_CS"/>
</dbReference>
<evidence type="ECO:0000313" key="6">
    <source>
        <dbReference type="EMBL" id="MDQ0289015.1"/>
    </source>
</evidence>
<keyword evidence="2" id="KW-0479">Metal-binding</keyword>
<feature type="domain" description="4Fe-4S ferredoxin-type" evidence="5">
    <location>
        <begin position="213"/>
        <end position="242"/>
    </location>
</feature>
<name>A0AAE4AN35_9BACT</name>
<dbReference type="PROSITE" id="PS51379">
    <property type="entry name" value="4FE4S_FER_2"/>
    <property type="match status" value="2"/>
</dbReference>
<keyword evidence="3" id="KW-0408">Iron</keyword>
<proteinExistence type="predicted"/>
<protein>
    <submittedName>
        <fullName evidence="6">Fe-S center protein</fullName>
    </submittedName>
</protein>
<dbReference type="InterPro" id="IPR017896">
    <property type="entry name" value="4Fe4S_Fe-S-bd"/>
</dbReference>
<dbReference type="GO" id="GO:0051539">
    <property type="term" value="F:4 iron, 4 sulfur cluster binding"/>
    <property type="evidence" value="ECO:0007669"/>
    <property type="project" value="UniProtKB-KW"/>
</dbReference>
<evidence type="ECO:0000256" key="3">
    <source>
        <dbReference type="ARBA" id="ARBA00023004"/>
    </source>
</evidence>
<dbReference type="InterPro" id="IPR007160">
    <property type="entry name" value="DUF362"/>
</dbReference>
<keyword evidence="1" id="KW-0004">4Fe-4S</keyword>
<accession>A0AAE4AN35</accession>
<reference evidence="6" key="1">
    <citation type="submission" date="2023-07" db="EMBL/GenBank/DDBJ databases">
        <title>Genomic Encyclopedia of Type Strains, Phase IV (KMG-IV): sequencing the most valuable type-strain genomes for metagenomic binning, comparative biology and taxonomic classification.</title>
        <authorList>
            <person name="Goeker M."/>
        </authorList>
    </citation>
    <scope>NUCLEOTIDE SEQUENCE</scope>
    <source>
        <strain evidence="6">DSM 24202</strain>
    </source>
</reference>